<evidence type="ECO:0000256" key="12">
    <source>
        <dbReference type="ARBA" id="ARBA00023136"/>
    </source>
</evidence>
<evidence type="ECO:0000256" key="17">
    <source>
        <dbReference type="SAM" id="Coils"/>
    </source>
</evidence>
<dbReference type="InterPro" id="IPR035968">
    <property type="entry name" value="ATP_synth_F1_ATPase_gsu"/>
</dbReference>
<keyword evidence="9 16" id="KW-0067">ATP-binding</keyword>
<evidence type="ECO:0000256" key="9">
    <source>
        <dbReference type="ARBA" id="ARBA00022840"/>
    </source>
</evidence>
<evidence type="ECO:0000256" key="15">
    <source>
        <dbReference type="HAMAP-Rule" id="MF_00815"/>
    </source>
</evidence>
<evidence type="ECO:0000256" key="16">
    <source>
        <dbReference type="HAMAP-Rule" id="MF_01346"/>
    </source>
</evidence>
<accession>A0ABP6RIM3</accession>
<dbReference type="SUPFAM" id="SSF52540">
    <property type="entry name" value="P-loop containing nucleoside triphosphate hydrolases"/>
    <property type="match status" value="1"/>
</dbReference>
<gene>
    <name evidence="15" type="primary">atpG</name>
    <name evidence="16" type="synonym">atpA</name>
    <name evidence="22" type="ORF">GCM10020366_08070</name>
</gene>
<dbReference type="Gene3D" id="3.40.50.300">
    <property type="entry name" value="P-loop containing nucleotide triphosphate hydrolases"/>
    <property type="match status" value="1"/>
</dbReference>
<dbReference type="Pfam" id="PF00006">
    <property type="entry name" value="ATP-synt_ab"/>
    <property type="match status" value="1"/>
</dbReference>
<comment type="function">
    <text evidence="1 15">Produces ATP from ADP in the presence of a proton gradient across the membrane. The gamma chain is believed to be important in regulating ATPase activity and the flow of protons through the CF(0) complex.</text>
</comment>
<dbReference type="InterPro" id="IPR004100">
    <property type="entry name" value="ATPase_F1/V1/A1_a/bsu_N"/>
</dbReference>
<keyword evidence="17" id="KW-0175">Coiled coil</keyword>
<feature type="domain" description="ATPase F1/V1/A1 complex alpha/beta subunit nucleotide-binding" evidence="19">
    <location>
        <begin position="152"/>
        <end position="375"/>
    </location>
</feature>
<keyword evidence="7 16" id="KW-0547">Nucleotide-binding</keyword>
<evidence type="ECO:0000256" key="18">
    <source>
        <dbReference type="SAM" id="MobiDB-lite"/>
    </source>
</evidence>
<dbReference type="Pfam" id="PF02874">
    <property type="entry name" value="ATP-synt_ab_N"/>
    <property type="match status" value="1"/>
</dbReference>
<sequence>MAELTISSDEIRSAIEKYVSSYSPEVSREEVGVVTDTGDGIAHVEGLPSVMTEELLEFPGGVYGVAMNLEAQEIGAVILGESAGIEEGQEVKRTGKVLSMPVGDGFLGRVVDPLGEAIDGLGEIKAESQRALELQAATVVQRQGVAEPMQTGIKAIDSMTPIGRGQRQLLIGDRKTGKTTVAVDTIINQKGNWDSGDPAKQVHCIYVAIGQKGSTIAGVKKSLEDAGAMEYTTIVAAPASDSPGLKWLAPYAGSALGQHWMYQGKHVLIVFDDLTKQAEAYRAISLLLRRPPGREAYPGDVFYLHSRLLERCAKLSDEMGAGSMTGLPIIETKANDVSAYIPTNVISITDGQCFLQSDLFNSGQRPAIDVGISVSRVGGSAQIKAMKSVTGSLKIDLAQFRELEAFSAFASDLDAASKAQLDRGARLMELLKQGAGDPLPVEEEVVSLFLGTKGHVDTVPVNDVRRFESEFLAYLRRTHESVLKDIVESKKLSDDGQQLIVDSVEEFKKQFTTSDGTSLTQEADAEAMTRTRWARKPSRSTSPPRRSDRVAMANLRELRDRIRSVKSIRKITKAQELIATSRIMRARTRVEASRPYAAEITKSLSELAGASSLDHPLLVERDNPKRAAVLVVTSDGGQCGGYNSNVLRAAEELQSLLREQGKTPVLYVIGRKGDAYYRFRQRPVAASWTGFAEKPAYSDAAEVGETLVKAFLAGADDYLDDGGPDGTLGVDELHVVHTEFVSMLTQRPTVTRIAPLEVEYSDEPKKPRSVYDFEPDADTLFRALLPKYINTRIFAGLLDSAASVFAARRTAMKAATDNADELIRNLSREANQARQAQITQEISEIVGGVEALSSAGSE</sequence>
<name>A0ABP6RIM3_9PSEU</name>
<dbReference type="PANTHER" id="PTHR48082">
    <property type="entry name" value="ATP SYNTHASE SUBUNIT ALPHA, MITOCHONDRIAL"/>
    <property type="match status" value="1"/>
</dbReference>
<dbReference type="SUPFAM" id="SSF47917">
    <property type="entry name" value="C-terminal domain of alpha and beta subunits of F1 ATP synthase"/>
    <property type="match status" value="1"/>
</dbReference>
<dbReference type="InterPro" id="IPR027417">
    <property type="entry name" value="P-loop_NTPase"/>
</dbReference>
<dbReference type="PRINTS" id="PR00126">
    <property type="entry name" value="ATPASEGAMMA"/>
</dbReference>
<feature type="domain" description="ATP synthase alpha subunit C-terminal" evidence="20">
    <location>
        <begin position="382"/>
        <end position="507"/>
    </location>
</feature>
<dbReference type="InterPro" id="IPR036121">
    <property type="entry name" value="ATPase_F1/V1/A1_a/bsu_N_sf"/>
</dbReference>
<comment type="subcellular location">
    <subcellularLocation>
        <location evidence="15">Cell membrane</location>
        <topology evidence="15">Peripheral membrane protein</topology>
    </subcellularLocation>
    <subcellularLocation>
        <location evidence="2">Membrane</location>
        <topology evidence="2">Peripheral membrane protein</topology>
    </subcellularLocation>
</comment>
<evidence type="ECO:0000259" key="20">
    <source>
        <dbReference type="Pfam" id="PF00306"/>
    </source>
</evidence>
<keyword evidence="10 16" id="KW-1278">Translocase</keyword>
<dbReference type="CDD" id="cd12151">
    <property type="entry name" value="F1-ATPase_gamma"/>
    <property type="match status" value="1"/>
</dbReference>
<dbReference type="InterPro" id="IPR000793">
    <property type="entry name" value="ATP_synth_asu_C"/>
</dbReference>
<dbReference type="Proteomes" id="UP001500483">
    <property type="component" value="Unassembled WGS sequence"/>
</dbReference>
<evidence type="ECO:0000256" key="7">
    <source>
        <dbReference type="ARBA" id="ARBA00022741"/>
    </source>
</evidence>
<dbReference type="NCBIfam" id="NF004145">
    <property type="entry name" value="PRK05621.1-2"/>
    <property type="match status" value="1"/>
</dbReference>
<evidence type="ECO:0000256" key="1">
    <source>
        <dbReference type="ARBA" id="ARBA00003456"/>
    </source>
</evidence>
<dbReference type="NCBIfam" id="NF009884">
    <property type="entry name" value="PRK13343.1"/>
    <property type="match status" value="1"/>
</dbReference>
<dbReference type="Pfam" id="PF00231">
    <property type="entry name" value="ATP-synt"/>
    <property type="match status" value="1"/>
</dbReference>
<dbReference type="CDD" id="cd18116">
    <property type="entry name" value="ATP-synt_F1_alpha_N"/>
    <property type="match status" value="1"/>
</dbReference>
<organism evidence="22 23">
    <name type="scientific">Saccharopolyspora gregorii</name>
    <dbReference type="NCBI Taxonomy" id="33914"/>
    <lineage>
        <taxon>Bacteria</taxon>
        <taxon>Bacillati</taxon>
        <taxon>Actinomycetota</taxon>
        <taxon>Actinomycetes</taxon>
        <taxon>Pseudonocardiales</taxon>
        <taxon>Pseudonocardiaceae</taxon>
        <taxon>Saccharopolyspora</taxon>
    </lineage>
</organism>
<dbReference type="CDD" id="cd18113">
    <property type="entry name" value="ATP-synt_F1_alpha_C"/>
    <property type="match status" value="1"/>
</dbReference>
<feature type="region of interest" description="Disordered" evidence="18">
    <location>
        <begin position="513"/>
        <end position="548"/>
    </location>
</feature>
<dbReference type="InterPro" id="IPR038376">
    <property type="entry name" value="ATP_synth_asu_C_sf"/>
</dbReference>
<dbReference type="Gene3D" id="2.40.30.20">
    <property type="match status" value="1"/>
</dbReference>
<dbReference type="InterPro" id="IPR000131">
    <property type="entry name" value="ATP_synth_F1_gsu"/>
</dbReference>
<evidence type="ECO:0000313" key="23">
    <source>
        <dbReference type="Proteomes" id="UP001500483"/>
    </source>
</evidence>
<comment type="caution">
    <text evidence="22">The sequence shown here is derived from an EMBL/GenBank/DDBJ whole genome shotgun (WGS) entry which is preliminary data.</text>
</comment>
<dbReference type="SUPFAM" id="SSF50615">
    <property type="entry name" value="N-terminal domain of alpha and beta subunits of F1 ATP synthase"/>
    <property type="match status" value="1"/>
</dbReference>
<comment type="similarity">
    <text evidence="3 15">Belongs to the ATPase gamma chain family.</text>
</comment>
<evidence type="ECO:0000259" key="21">
    <source>
        <dbReference type="Pfam" id="PF02874"/>
    </source>
</evidence>
<evidence type="ECO:0000256" key="8">
    <source>
        <dbReference type="ARBA" id="ARBA00022781"/>
    </source>
</evidence>
<evidence type="ECO:0000313" key="22">
    <source>
        <dbReference type="EMBL" id="GAA3353745.1"/>
    </source>
</evidence>
<keyword evidence="12 15" id="KW-0472">Membrane</keyword>
<dbReference type="Gene3D" id="1.20.150.20">
    <property type="entry name" value="ATP synthase alpha/beta chain, C-terminal domain"/>
    <property type="match status" value="1"/>
</dbReference>
<feature type="site" description="Required for activity" evidence="16">
    <location>
        <position position="373"/>
    </location>
</feature>
<keyword evidence="14 15" id="KW-0066">ATP synthesis</keyword>
<dbReference type="InterPro" id="IPR020003">
    <property type="entry name" value="ATPase_a/bsu_AS"/>
</dbReference>
<keyword evidence="8 15" id="KW-0375">Hydrogen ion transport</keyword>
<evidence type="ECO:0000256" key="11">
    <source>
        <dbReference type="ARBA" id="ARBA00023065"/>
    </source>
</evidence>
<evidence type="ECO:0000256" key="3">
    <source>
        <dbReference type="ARBA" id="ARBA00007681"/>
    </source>
</evidence>
<protein>
    <recommendedName>
        <fullName evidence="15 16">Multifunctional fusion protein</fullName>
    </recommendedName>
    <domain>
        <recommendedName>
            <fullName evidence="16">ATP synthase subunit alpha</fullName>
            <ecNumber evidence="16">7.1.2.2</ecNumber>
        </recommendedName>
        <alternativeName>
            <fullName evidence="16">ATP synthase F1 sector subunit alpha</fullName>
        </alternativeName>
        <alternativeName>
            <fullName evidence="16">F-ATPase subunit alpha</fullName>
        </alternativeName>
    </domain>
    <domain>
        <recommendedName>
            <fullName evidence="15">ATP synthase gamma chain</fullName>
        </recommendedName>
        <alternativeName>
            <fullName evidence="15">ATP synthase F1 sector gamma subunit</fullName>
        </alternativeName>
        <alternativeName>
            <fullName evidence="15">F-ATPase gamma subunit</fullName>
        </alternativeName>
    </domain>
</protein>
<keyword evidence="13 15" id="KW-0139">CF(1)</keyword>
<dbReference type="InterPro" id="IPR023366">
    <property type="entry name" value="ATP_synth_asu-like_sf"/>
</dbReference>
<dbReference type="InterPro" id="IPR005294">
    <property type="entry name" value="ATP_synth_F1_asu"/>
</dbReference>
<dbReference type="EC" id="7.1.2.2" evidence="16"/>
<dbReference type="SUPFAM" id="SSF52943">
    <property type="entry name" value="ATP synthase (F1-ATPase), gamma subunit"/>
    <property type="match status" value="1"/>
</dbReference>
<dbReference type="Gene3D" id="3.40.1380.10">
    <property type="match status" value="1"/>
</dbReference>
<comment type="similarity">
    <text evidence="4 16">Belongs to the ATPase alpha/beta chains family.</text>
</comment>
<dbReference type="Pfam" id="PF00306">
    <property type="entry name" value="ATP-synt_ab_C"/>
    <property type="match status" value="1"/>
</dbReference>
<dbReference type="HAMAP" id="MF_01346">
    <property type="entry name" value="ATP_synth_alpha_bact"/>
    <property type="match status" value="1"/>
</dbReference>
<feature type="domain" description="ATPase F1/V1/A1 complex alpha/beta subunit N-terminal" evidence="21">
    <location>
        <begin position="29"/>
        <end position="95"/>
    </location>
</feature>
<evidence type="ECO:0000256" key="4">
    <source>
        <dbReference type="ARBA" id="ARBA00008936"/>
    </source>
</evidence>
<dbReference type="PROSITE" id="PS00152">
    <property type="entry name" value="ATPASE_ALPHA_BETA"/>
    <property type="match status" value="1"/>
</dbReference>
<evidence type="ECO:0000259" key="19">
    <source>
        <dbReference type="Pfam" id="PF00006"/>
    </source>
</evidence>
<comment type="function">
    <text evidence="16">Produces ATP from ADP in the presence of a proton gradient across the membrane. The alpha chain is a regulatory subunit.</text>
</comment>
<dbReference type="EMBL" id="BAAAYK010000022">
    <property type="protein sequence ID" value="GAA3353745.1"/>
    <property type="molecule type" value="Genomic_DNA"/>
</dbReference>
<dbReference type="NCBIfam" id="TIGR00962">
    <property type="entry name" value="atpA"/>
    <property type="match status" value="1"/>
</dbReference>
<comment type="catalytic activity">
    <reaction evidence="16">
        <text>ATP + H2O + 4 H(+)(in) = ADP + phosphate + 5 H(+)(out)</text>
        <dbReference type="Rhea" id="RHEA:57720"/>
        <dbReference type="ChEBI" id="CHEBI:15377"/>
        <dbReference type="ChEBI" id="CHEBI:15378"/>
        <dbReference type="ChEBI" id="CHEBI:30616"/>
        <dbReference type="ChEBI" id="CHEBI:43474"/>
        <dbReference type="ChEBI" id="CHEBI:456216"/>
        <dbReference type="EC" id="7.1.2.2"/>
    </reaction>
</comment>
<keyword evidence="23" id="KW-1185">Reference proteome</keyword>
<keyword evidence="11 15" id="KW-0406">Ion transport</keyword>
<keyword evidence="5 15" id="KW-0813">Transport</keyword>
<feature type="binding site" evidence="16">
    <location>
        <begin position="172"/>
        <end position="179"/>
    </location>
    <ligand>
        <name>ATP</name>
        <dbReference type="ChEBI" id="CHEBI:30616"/>
    </ligand>
</feature>
<evidence type="ECO:0000256" key="13">
    <source>
        <dbReference type="ARBA" id="ARBA00023196"/>
    </source>
</evidence>
<dbReference type="InterPro" id="IPR033732">
    <property type="entry name" value="ATP_synth_F1_a_nt-bd_dom"/>
</dbReference>
<dbReference type="CDD" id="cd01132">
    <property type="entry name" value="F1-ATPase_alpha_CD"/>
    <property type="match status" value="1"/>
</dbReference>
<feature type="coiled-coil region" evidence="17">
    <location>
        <begin position="812"/>
        <end position="839"/>
    </location>
</feature>
<dbReference type="InterPro" id="IPR000194">
    <property type="entry name" value="ATPase_F1/V1/A1_a/bsu_nucl-bd"/>
</dbReference>
<proteinExistence type="inferred from homology"/>
<evidence type="ECO:0000256" key="2">
    <source>
        <dbReference type="ARBA" id="ARBA00004170"/>
    </source>
</evidence>
<reference evidence="23" key="1">
    <citation type="journal article" date="2019" name="Int. J. Syst. Evol. Microbiol.">
        <title>The Global Catalogue of Microorganisms (GCM) 10K type strain sequencing project: providing services to taxonomists for standard genome sequencing and annotation.</title>
        <authorList>
            <consortium name="The Broad Institute Genomics Platform"/>
            <consortium name="The Broad Institute Genome Sequencing Center for Infectious Disease"/>
            <person name="Wu L."/>
            <person name="Ma J."/>
        </authorList>
    </citation>
    <scope>NUCLEOTIDE SEQUENCE [LARGE SCALE GENOMIC DNA]</scope>
    <source>
        <strain evidence="23">JCM 9687</strain>
    </source>
</reference>
<comment type="subunit">
    <text evidence="15">F-type ATPases have 2 components, CF(1) - the catalytic core - and CF(0) - the membrane proton channel. CF(1) has five subunits: alpha(3), beta(3), gamma(1), delta(1), epsilon(1). CF(0) has three main subunits: a, b and c.</text>
</comment>
<evidence type="ECO:0000256" key="14">
    <source>
        <dbReference type="ARBA" id="ARBA00023310"/>
    </source>
</evidence>
<dbReference type="NCBIfam" id="TIGR01146">
    <property type="entry name" value="ATPsyn_F1gamma"/>
    <property type="match status" value="1"/>
</dbReference>
<evidence type="ECO:0000256" key="6">
    <source>
        <dbReference type="ARBA" id="ARBA00022475"/>
    </source>
</evidence>
<evidence type="ECO:0000256" key="5">
    <source>
        <dbReference type="ARBA" id="ARBA00022448"/>
    </source>
</evidence>
<dbReference type="PANTHER" id="PTHR48082:SF2">
    <property type="entry name" value="ATP SYNTHASE SUBUNIT ALPHA, MITOCHONDRIAL"/>
    <property type="match status" value="1"/>
</dbReference>
<dbReference type="Gene3D" id="1.10.287.80">
    <property type="entry name" value="ATP synthase, gamma subunit, helix hairpin domain"/>
    <property type="match status" value="2"/>
</dbReference>
<evidence type="ECO:0000256" key="10">
    <source>
        <dbReference type="ARBA" id="ARBA00022967"/>
    </source>
</evidence>
<keyword evidence="6 15" id="KW-1003">Cell membrane</keyword>
<dbReference type="HAMAP" id="MF_00815">
    <property type="entry name" value="ATP_synth_gamma_bact"/>
    <property type="match status" value="1"/>
</dbReference>